<dbReference type="RefSeq" id="WP_108381956.1">
    <property type="nucleotide sequence ID" value="NZ_CP028858.1"/>
</dbReference>
<sequence>MGTTRVNFRLPDELVEKADLAAQVTHRNRTEVVSEALREYLADAERDEQFAEAVVELFLDDEIEFDVLASVVGRQDAESIRASKALLDRGDDLAADLADLGRDEK</sequence>
<dbReference type="SUPFAM" id="SSF47598">
    <property type="entry name" value="Ribbon-helix-helix"/>
    <property type="match status" value="1"/>
</dbReference>
<accession>A0A2R4X1A2</accession>
<proteinExistence type="predicted"/>
<dbReference type="GeneID" id="36512351"/>
<name>A0A2R4X1A2_9EURY</name>
<evidence type="ECO:0000313" key="3">
    <source>
        <dbReference type="Proteomes" id="UP000244727"/>
    </source>
</evidence>
<dbReference type="InterPro" id="IPR010985">
    <property type="entry name" value="Ribbon_hlx_hlx"/>
</dbReference>
<dbReference type="AlphaFoldDB" id="A0A2R4X1A2"/>
<keyword evidence="3" id="KW-1185">Reference proteome</keyword>
<evidence type="ECO:0000313" key="2">
    <source>
        <dbReference type="EMBL" id="AWB27574.1"/>
    </source>
</evidence>
<dbReference type="InterPro" id="IPR002145">
    <property type="entry name" value="CopG"/>
</dbReference>
<dbReference type="Proteomes" id="UP000244727">
    <property type="component" value="Chromosome"/>
</dbReference>
<dbReference type="KEGG" id="harc:HARCEL1_07550"/>
<protein>
    <submittedName>
        <fullName evidence="2">CopG family transcriptional regulator</fullName>
    </submittedName>
</protein>
<reference evidence="2 3" key="1">
    <citation type="submission" date="2018-04" db="EMBL/GenBank/DDBJ databases">
        <title>Halococcoides cellulosivorans gen. nov., sp. nov., an extremely halophilic cellulose-utilizing haloarchaeon from hypersaline lakes.</title>
        <authorList>
            <person name="Sorokin D.Y."/>
            <person name="Toshchakov S.V."/>
            <person name="Samarov N.I."/>
            <person name="Korzhenkov A."/>
            <person name="Kublanov I.V."/>
        </authorList>
    </citation>
    <scope>NUCLEOTIDE SEQUENCE [LARGE SCALE GENOMIC DNA]</scope>
    <source>
        <strain evidence="2 3">HArcel1</strain>
    </source>
</reference>
<dbReference type="Gene3D" id="1.10.1220.10">
    <property type="entry name" value="Met repressor-like"/>
    <property type="match status" value="1"/>
</dbReference>
<gene>
    <name evidence="2" type="ORF">HARCEL1_07550</name>
</gene>
<dbReference type="EMBL" id="CP028858">
    <property type="protein sequence ID" value="AWB27574.1"/>
    <property type="molecule type" value="Genomic_DNA"/>
</dbReference>
<evidence type="ECO:0000259" key="1">
    <source>
        <dbReference type="Pfam" id="PF01402"/>
    </source>
</evidence>
<feature type="domain" description="Ribbon-helix-helix protein CopG" evidence="1">
    <location>
        <begin position="5"/>
        <end position="43"/>
    </location>
</feature>
<organism evidence="2 3">
    <name type="scientific">Halococcoides cellulosivorans</name>
    <dbReference type="NCBI Taxonomy" id="1679096"/>
    <lineage>
        <taxon>Archaea</taxon>
        <taxon>Methanobacteriati</taxon>
        <taxon>Methanobacteriota</taxon>
        <taxon>Stenosarchaea group</taxon>
        <taxon>Halobacteria</taxon>
        <taxon>Halobacteriales</taxon>
        <taxon>Haloarculaceae</taxon>
        <taxon>Halococcoides</taxon>
    </lineage>
</organism>
<dbReference type="InterPro" id="IPR013321">
    <property type="entry name" value="Arc_rbn_hlx_hlx"/>
</dbReference>
<dbReference type="Pfam" id="PF01402">
    <property type="entry name" value="RHH_1"/>
    <property type="match status" value="1"/>
</dbReference>
<dbReference type="GO" id="GO:0006355">
    <property type="term" value="P:regulation of DNA-templated transcription"/>
    <property type="evidence" value="ECO:0007669"/>
    <property type="project" value="InterPro"/>
</dbReference>